<dbReference type="EMBL" id="JABTXY010000027">
    <property type="protein sequence ID" value="NYV44493.1"/>
    <property type="molecule type" value="Genomic_DNA"/>
</dbReference>
<evidence type="ECO:0000256" key="1">
    <source>
        <dbReference type="ARBA" id="ARBA00004141"/>
    </source>
</evidence>
<dbReference type="Proteomes" id="UP000548673">
    <property type="component" value="Unassembled WGS sequence"/>
</dbReference>
<comment type="similarity">
    <text evidence="2">Belongs to the TMEM86 family.</text>
</comment>
<comment type="caution">
    <text evidence="8">The sequence shown here is derived from an EMBL/GenBank/DDBJ whole genome shotgun (WGS) entry which is preliminary data.</text>
</comment>
<dbReference type="Pfam" id="PF07947">
    <property type="entry name" value="YhhN"/>
    <property type="match status" value="1"/>
</dbReference>
<evidence type="ECO:0000256" key="4">
    <source>
        <dbReference type="ARBA" id="ARBA00022989"/>
    </source>
</evidence>
<feature type="transmembrane region" description="Helical" evidence="6">
    <location>
        <begin position="34"/>
        <end position="64"/>
    </location>
</feature>
<keyword evidence="5 6" id="KW-0472">Membrane</keyword>
<gene>
    <name evidence="9" type="ORF">B7T07_05150</name>
    <name evidence="7" type="ORF">FZI38_12100</name>
    <name evidence="8" type="ORF">HRR37_19465</name>
</gene>
<protein>
    <submittedName>
        <fullName evidence="8">Lysoplasmalogenase</fullName>
    </submittedName>
</protein>
<dbReference type="Proteomes" id="UP000244856">
    <property type="component" value="Unassembled WGS sequence"/>
</dbReference>
<feature type="transmembrane region" description="Helical" evidence="6">
    <location>
        <begin position="189"/>
        <end position="207"/>
    </location>
</feature>
<dbReference type="STRING" id="28141.CSK29544_01165"/>
<dbReference type="GO" id="GO:0016787">
    <property type="term" value="F:hydrolase activity"/>
    <property type="evidence" value="ECO:0007669"/>
    <property type="project" value="TreeGrafter"/>
</dbReference>
<reference evidence="8 12" key="3">
    <citation type="submission" date="2020-05" db="EMBL/GenBank/DDBJ databases">
        <title>The draft genome of Cronobacter sakazakii strain 145005.</title>
        <authorList>
            <person name="Yang J."/>
            <person name="Liu L."/>
            <person name="Feng Y."/>
            <person name="Zong Z."/>
        </authorList>
    </citation>
    <scope>NUCLEOTIDE SEQUENCE [LARGE SCALE GENOMIC DNA]</scope>
    <source>
        <strain evidence="8 12">145005</strain>
    </source>
</reference>
<feature type="transmembrane region" description="Helical" evidence="6">
    <location>
        <begin position="132"/>
        <end position="152"/>
    </location>
</feature>
<keyword evidence="4 6" id="KW-1133">Transmembrane helix</keyword>
<dbReference type="GO" id="GO:0016020">
    <property type="term" value="C:membrane"/>
    <property type="evidence" value="ECO:0007669"/>
    <property type="project" value="UniProtKB-SubCell"/>
</dbReference>
<dbReference type="OMA" id="CYSKSFW"/>
<organism evidence="8 12">
    <name type="scientific">Cronobacter sakazakii</name>
    <name type="common">Enterobacter sakazakii</name>
    <dbReference type="NCBI Taxonomy" id="28141"/>
    <lineage>
        <taxon>Bacteria</taxon>
        <taxon>Pseudomonadati</taxon>
        <taxon>Pseudomonadota</taxon>
        <taxon>Gammaproteobacteria</taxon>
        <taxon>Enterobacterales</taxon>
        <taxon>Enterobacteriaceae</taxon>
        <taxon>Cronobacter</taxon>
    </lineage>
</organism>
<dbReference type="AlphaFoldDB" id="A0A2S9UGA7"/>
<name>A0A2S9UGA7_CROSK</name>
<dbReference type="EMBL" id="NCTU01000003">
    <property type="protein sequence ID" value="PUW06042.1"/>
    <property type="molecule type" value="Genomic_DNA"/>
</dbReference>
<feature type="transmembrane region" description="Helical" evidence="6">
    <location>
        <begin position="76"/>
        <end position="96"/>
    </location>
</feature>
<proteinExistence type="inferred from homology"/>
<dbReference type="GeneID" id="56732876"/>
<keyword evidence="3 6" id="KW-0812">Transmembrane</keyword>
<evidence type="ECO:0000313" key="8">
    <source>
        <dbReference type="EMBL" id="NYV44493.1"/>
    </source>
</evidence>
<evidence type="ECO:0000313" key="9">
    <source>
        <dbReference type="EMBL" id="PUW06042.1"/>
    </source>
</evidence>
<dbReference type="RefSeq" id="WP_004384836.1">
    <property type="nucleotide sequence ID" value="NZ_CABMLV010000001.1"/>
</dbReference>
<evidence type="ECO:0000256" key="2">
    <source>
        <dbReference type="ARBA" id="ARBA00007375"/>
    </source>
</evidence>
<reference evidence="7 11" key="2">
    <citation type="submission" date="2019-09" db="EMBL/GenBank/DDBJ databases">
        <title>Prevalence, distribution, and phylogeny of type two toxin-antitoxin genes possessed by Cronobacter species where C. sakazakii homologs follow sequence type lineages.</title>
        <authorList>
            <person name="Finkelstein S."/>
            <person name="Negrete F."/>
            <person name="Jang H."/>
            <person name="Gopinath G.R."/>
            <person name="Tall B.D."/>
        </authorList>
    </citation>
    <scope>NUCLEOTIDE SEQUENCE [LARGE SCALE GENOMIC DNA]</scope>
    <source>
        <strain evidence="7 11">MOD1_Comp4</strain>
    </source>
</reference>
<dbReference type="PANTHER" id="PTHR31885:SF6">
    <property type="entry name" value="GH04784P"/>
    <property type="match status" value="1"/>
</dbReference>
<feature type="transmembrane region" description="Helical" evidence="6">
    <location>
        <begin position="102"/>
        <end position="125"/>
    </location>
</feature>
<evidence type="ECO:0000256" key="6">
    <source>
        <dbReference type="SAM" id="Phobius"/>
    </source>
</evidence>
<evidence type="ECO:0000313" key="11">
    <source>
        <dbReference type="Proteomes" id="UP000439917"/>
    </source>
</evidence>
<sequence>MLWSFIAVFLSGWLYVDASYRGATWQRWIFKPLTLLLLLLLGWQAPLASPTGYLVLAGLVATLAGDALTLLPRQQLLYAFGAFFLSHLLYTVWFASQMTLSFFWPLPLALLVIGAALIATIWTRLGDLRWPICTYIGMTLVMVWLAGELYFFRPTDTSFSGFVGAVLLLLNAVVWLGSHYRKRFTADSAIAAACYFAGHFMIVRSLYL</sequence>
<dbReference type="Proteomes" id="UP000439917">
    <property type="component" value="Unassembled WGS sequence"/>
</dbReference>
<dbReference type="PANTHER" id="PTHR31885">
    <property type="entry name" value="GH04784P"/>
    <property type="match status" value="1"/>
</dbReference>
<comment type="subcellular location">
    <subcellularLocation>
        <location evidence="1">Membrane</location>
        <topology evidence="1">Multi-pass membrane protein</topology>
    </subcellularLocation>
</comment>
<evidence type="ECO:0000313" key="10">
    <source>
        <dbReference type="Proteomes" id="UP000244856"/>
    </source>
</evidence>
<evidence type="ECO:0000256" key="5">
    <source>
        <dbReference type="ARBA" id="ARBA00023136"/>
    </source>
</evidence>
<dbReference type="KEGG" id="csj:CSK29544_01165"/>
<dbReference type="EMBL" id="WAGF01000011">
    <property type="protein sequence ID" value="KAB0877931.1"/>
    <property type="molecule type" value="Genomic_DNA"/>
</dbReference>
<evidence type="ECO:0000313" key="12">
    <source>
        <dbReference type="Proteomes" id="UP000548673"/>
    </source>
</evidence>
<dbReference type="InterPro" id="IPR012506">
    <property type="entry name" value="TMEM86B-like"/>
</dbReference>
<accession>A0A2S9UGA7</accession>
<evidence type="ECO:0000313" key="7">
    <source>
        <dbReference type="EMBL" id="KAB0877931.1"/>
    </source>
</evidence>
<feature type="transmembrane region" description="Helical" evidence="6">
    <location>
        <begin position="158"/>
        <end position="177"/>
    </location>
</feature>
<reference evidence="9 10" key="1">
    <citation type="submission" date="2017-04" db="EMBL/GenBank/DDBJ databases">
        <title>Cronobacter sakazakii, ST83 Lineage Isolates.</title>
        <authorList>
            <person name="Chase H."/>
            <person name="Tall B."/>
            <person name="Gopinath G."/>
            <person name="Lehner A."/>
        </authorList>
    </citation>
    <scope>NUCLEOTIDE SEQUENCE [LARGE SCALE GENOMIC DNA]</scope>
    <source>
        <strain evidence="9 10">MOD1_Comp15</strain>
    </source>
</reference>
<evidence type="ECO:0000256" key="3">
    <source>
        <dbReference type="ARBA" id="ARBA00022692"/>
    </source>
</evidence>